<evidence type="ECO:0000313" key="2">
    <source>
        <dbReference type="Proteomes" id="UP001154282"/>
    </source>
</evidence>
<name>A0AAV0Q509_9ROSI</name>
<keyword evidence="2" id="KW-1185">Reference proteome</keyword>
<comment type="caution">
    <text evidence="1">The sequence shown here is derived from an EMBL/GenBank/DDBJ whole genome shotgun (WGS) entry which is preliminary data.</text>
</comment>
<proteinExistence type="predicted"/>
<accession>A0AAV0Q509</accession>
<sequence length="209" mass="24056">KSQTSNPFRKFHQILGGAAPFSNTIPHHPLNLRTPLLQLYTPNQSIHLLPNLLLRDHHHPIPVFSLKPQPNLPNVADIARIQKLVRKVRPAKERDSISQPFHGGIPAAVAHEATHRWMPQYFLLRRPTDYLPLFLPRPAHSVQNWFYLRGYVVGPNHPAKWPVREFQPEREFLELGWVEPGGASECNVNDRIGRVLIQPIQQHLILLSF</sequence>
<dbReference type="Proteomes" id="UP001154282">
    <property type="component" value="Unassembled WGS sequence"/>
</dbReference>
<protein>
    <submittedName>
        <fullName evidence="1">Uncharacterized protein</fullName>
    </submittedName>
</protein>
<organism evidence="1 2">
    <name type="scientific">Linum tenue</name>
    <dbReference type="NCBI Taxonomy" id="586396"/>
    <lineage>
        <taxon>Eukaryota</taxon>
        <taxon>Viridiplantae</taxon>
        <taxon>Streptophyta</taxon>
        <taxon>Embryophyta</taxon>
        <taxon>Tracheophyta</taxon>
        <taxon>Spermatophyta</taxon>
        <taxon>Magnoliopsida</taxon>
        <taxon>eudicotyledons</taxon>
        <taxon>Gunneridae</taxon>
        <taxon>Pentapetalae</taxon>
        <taxon>rosids</taxon>
        <taxon>fabids</taxon>
        <taxon>Malpighiales</taxon>
        <taxon>Linaceae</taxon>
        <taxon>Linum</taxon>
    </lineage>
</organism>
<dbReference type="EMBL" id="CAMGYJ010000009">
    <property type="protein sequence ID" value="CAI0539866.1"/>
    <property type="molecule type" value="Genomic_DNA"/>
</dbReference>
<feature type="non-terminal residue" evidence="1">
    <location>
        <position position="1"/>
    </location>
</feature>
<gene>
    <name evidence="1" type="ORF">LITE_LOCUS41439</name>
</gene>
<reference evidence="1" key="1">
    <citation type="submission" date="2022-08" db="EMBL/GenBank/DDBJ databases">
        <authorList>
            <person name="Gutierrez-Valencia J."/>
        </authorList>
    </citation>
    <scope>NUCLEOTIDE SEQUENCE</scope>
</reference>
<evidence type="ECO:0000313" key="1">
    <source>
        <dbReference type="EMBL" id="CAI0539866.1"/>
    </source>
</evidence>
<dbReference type="AlphaFoldDB" id="A0AAV0Q509"/>